<accession>A0A0A1TXR5</accession>
<dbReference type="VEuPathDB" id="AmoebaDB:EIN_328890"/>
<comment type="subcellular location">
    <subcellularLocation>
        <location evidence="1">Cytoplasm</location>
    </subcellularLocation>
</comment>
<keyword evidence="7" id="KW-1185">Reference proteome</keyword>
<dbReference type="PANTHER" id="PTHR10527">
    <property type="entry name" value="IMPORTIN BETA"/>
    <property type="match status" value="1"/>
</dbReference>
<keyword evidence="5" id="KW-0653">Protein transport</keyword>
<evidence type="ECO:0000313" key="7">
    <source>
        <dbReference type="Proteomes" id="UP000014680"/>
    </source>
</evidence>
<dbReference type="Gene3D" id="1.25.10.10">
    <property type="entry name" value="Leucine-rich Repeat Variant"/>
    <property type="match status" value="1"/>
</dbReference>
<dbReference type="InterPro" id="IPR040122">
    <property type="entry name" value="Importin_beta"/>
</dbReference>
<dbReference type="Proteomes" id="UP000014680">
    <property type="component" value="Unassembled WGS sequence"/>
</dbReference>
<evidence type="ECO:0000256" key="2">
    <source>
        <dbReference type="ARBA" id="ARBA00022448"/>
    </source>
</evidence>
<evidence type="ECO:0000256" key="4">
    <source>
        <dbReference type="ARBA" id="ARBA00022737"/>
    </source>
</evidence>
<evidence type="ECO:0000256" key="3">
    <source>
        <dbReference type="ARBA" id="ARBA00022490"/>
    </source>
</evidence>
<sequence>MSAESLLLQLLSPDNTLRNQAEQLYFSMYNNPVTVIQFHLQSFTSSNVDVKVLSANLLSKNMYRTTTPLYQFLSDDQKNQLRSQLLVYLTTNAPRRLLVAYSNLIYDLFVIDNEYPNLYQTLDALLNYKTEEHRSIALFTIASLVLFGEVPVEFVTHAIEVAIKHTTDVPSVVESSLELYYSLASVAEDHGKEMLRVTVSQYPIFLNSAVRVIQTDRSYAQSVIEKISKLNEETALFIDFIELTAKFAFEALKLPSTDAITAMTLLSELGETYQTLGTFEVPLVEVLFQWMSSLSDTQEWYMCQVEDDSRCFAAQESFQKLSEYIGMANVSNIITRIFGNRSLMGWQNVRACVFMAKVLIKRTRNKEGVQALFDLFLGVCMIHPRVTHELVLFIEVAIHIDKTFLKSNEMKVCQLIGECTKSKIPKLQSSGCDFLAVYIINSPKSNIKTQMENILEMIKPLLVSPQPQVLSSAICSVSFLINQVGKAFQPHFMDFLNGYFDLLKKLPISADYFDLRGRIIESLSVIASYMDLSSVPTFTEQLLSQLNTSIQLPNLKISDGLFGYVEMIIVRLMIALKTQLYPFLDTYFPILLSRCKLSLPPTSTHGGLADEKESAFNCLSVIVNEAFPVCLPRVQDILDIVVTTSYSIDKHFAAIAVEICGSFYINYSSQITTTDNIAGERLIAVFGRGCKNPESDLCIASVNSLERIISHEVPLSGAVVMGNIATVVSQIERFQRRMSEVLSSVTAALSTAICLGNMFPDFLHYVFPIVKEKFLGGIEGKVASLRIIKIAIRDGSLKVNGLLETLKDTELAVREAGMSALIASCERGFENMDLVGTVLWEIARQEQNDYLRAKAIRGIGKLILLSKNRQLGTQWFQLLPPKVGVAKTGKILIDLIYEGLLNIADSGMMQICIFMIAKNLSERAQISETLNKAKTVLVALANGFQNDFKTVVERLDPIQRENVLSFFI</sequence>
<dbReference type="SUPFAM" id="SSF48371">
    <property type="entry name" value="ARM repeat"/>
    <property type="match status" value="2"/>
</dbReference>
<protein>
    <recommendedName>
        <fullName evidence="8">Importin N-terminal domain-containing protein</fullName>
    </recommendedName>
</protein>
<dbReference type="InterPro" id="IPR011989">
    <property type="entry name" value="ARM-like"/>
</dbReference>
<evidence type="ECO:0008006" key="8">
    <source>
        <dbReference type="Google" id="ProtNLM"/>
    </source>
</evidence>
<keyword evidence="3" id="KW-0963">Cytoplasm</keyword>
<reference evidence="6 7" key="1">
    <citation type="submission" date="2012-10" db="EMBL/GenBank/DDBJ databases">
        <authorList>
            <person name="Zafar N."/>
            <person name="Inman J."/>
            <person name="Hall N."/>
            <person name="Lorenzi H."/>
            <person name="Caler E."/>
        </authorList>
    </citation>
    <scope>NUCLEOTIDE SEQUENCE [LARGE SCALE GENOMIC DNA]</scope>
    <source>
        <strain evidence="6 7">IP1</strain>
    </source>
</reference>
<evidence type="ECO:0000256" key="1">
    <source>
        <dbReference type="ARBA" id="ARBA00004496"/>
    </source>
</evidence>
<organism evidence="6 7">
    <name type="scientific">Entamoeba invadens IP1</name>
    <dbReference type="NCBI Taxonomy" id="370355"/>
    <lineage>
        <taxon>Eukaryota</taxon>
        <taxon>Amoebozoa</taxon>
        <taxon>Evosea</taxon>
        <taxon>Archamoebae</taxon>
        <taxon>Mastigamoebida</taxon>
        <taxon>Entamoebidae</taxon>
        <taxon>Entamoeba</taxon>
    </lineage>
</organism>
<keyword evidence="4" id="KW-0677">Repeat</keyword>
<dbReference type="KEGG" id="eiv:EIN_328890"/>
<dbReference type="InterPro" id="IPR016024">
    <property type="entry name" value="ARM-type_fold"/>
</dbReference>
<keyword evidence="2" id="KW-0813">Transport</keyword>
<dbReference type="OrthoDB" id="543373at2759"/>
<dbReference type="OMA" id="HPRVTHE"/>
<name>A0A0A1TXR5_ENTIV</name>
<dbReference type="AlphaFoldDB" id="A0A0A1TXR5"/>
<evidence type="ECO:0000256" key="5">
    <source>
        <dbReference type="ARBA" id="ARBA00022927"/>
    </source>
</evidence>
<evidence type="ECO:0000313" key="6">
    <source>
        <dbReference type="EMBL" id="ELP86182.1"/>
    </source>
</evidence>
<dbReference type="GO" id="GO:0006606">
    <property type="term" value="P:protein import into nucleus"/>
    <property type="evidence" value="ECO:0007669"/>
    <property type="project" value="InterPro"/>
</dbReference>
<dbReference type="EMBL" id="KB207015">
    <property type="protein sequence ID" value="ELP86182.1"/>
    <property type="molecule type" value="Genomic_DNA"/>
</dbReference>
<dbReference type="GeneID" id="14885066"/>
<dbReference type="RefSeq" id="XP_004185528.1">
    <property type="nucleotide sequence ID" value="XM_004185480.1"/>
</dbReference>
<gene>
    <name evidence="6" type="ORF">EIN_328890</name>
</gene>
<proteinExistence type="predicted"/>
<dbReference type="GO" id="GO:0005737">
    <property type="term" value="C:cytoplasm"/>
    <property type="evidence" value="ECO:0007669"/>
    <property type="project" value="UniProtKB-SubCell"/>
</dbReference>